<accession>A0A0U5JJZ1</accession>
<dbReference type="Proteomes" id="UP000069902">
    <property type="component" value="Plasmid pPNK"/>
</dbReference>
<dbReference type="EMBL" id="LN879503">
    <property type="protein sequence ID" value="CUI18118.1"/>
    <property type="molecule type" value="Genomic_DNA"/>
</dbReference>
<proteinExistence type="predicted"/>
<organism evidence="1 2">
    <name type="scientific">Candidatus Protochlamydia naegleriophila</name>
    <dbReference type="NCBI Taxonomy" id="389348"/>
    <lineage>
        <taxon>Bacteria</taxon>
        <taxon>Pseudomonadati</taxon>
        <taxon>Chlamydiota</taxon>
        <taxon>Chlamydiia</taxon>
        <taxon>Parachlamydiales</taxon>
        <taxon>Parachlamydiaceae</taxon>
        <taxon>Candidatus Protochlamydia</taxon>
    </lineage>
</organism>
<geneLocation type="plasmid" evidence="2">
    <name>pPNK</name>
</geneLocation>
<dbReference type="KEGG" id="pnl:PNK_p0064"/>
<evidence type="ECO:0000313" key="2">
    <source>
        <dbReference type="Proteomes" id="UP000069902"/>
    </source>
</evidence>
<protein>
    <submittedName>
        <fullName evidence="1">Uncharacterized protein</fullName>
    </submittedName>
</protein>
<dbReference type="AlphaFoldDB" id="A0A0U5JJZ1"/>
<keyword evidence="2" id="KW-1185">Reference proteome</keyword>
<evidence type="ECO:0000313" key="1">
    <source>
        <dbReference type="EMBL" id="CUI18118.1"/>
    </source>
</evidence>
<sequence length="81" mass="9652">MDLKTTILNMENFTFVITSSTEREKLAYEIYYKDELIAEITQETEHPLLEIYPLKENKWWAIPLEDFQQALSYAKNHLISP</sequence>
<name>A0A0U5JJZ1_9BACT</name>
<reference evidence="2" key="1">
    <citation type="submission" date="2015-09" db="EMBL/GenBank/DDBJ databases">
        <authorList>
            <person name="Bertelli C."/>
        </authorList>
    </citation>
    <scope>NUCLEOTIDE SEQUENCE [LARGE SCALE GENOMIC DNA]</scope>
    <source>
        <strain evidence="2">KNic</strain>
        <plasmid evidence="2">pPNK</plasmid>
    </source>
</reference>
<gene>
    <name evidence="1" type="ORF">PNK_p0064</name>
</gene>
<dbReference type="InParanoid" id="A0A0U5JJZ1"/>